<proteinExistence type="predicted"/>
<dbReference type="SMART" id="SM00267">
    <property type="entry name" value="GGDEF"/>
    <property type="match status" value="1"/>
</dbReference>
<dbReference type="Proteomes" id="UP001495779">
    <property type="component" value="Unassembled WGS sequence"/>
</dbReference>
<dbReference type="CDD" id="cd01949">
    <property type="entry name" value="GGDEF"/>
    <property type="match status" value="1"/>
</dbReference>
<dbReference type="InterPro" id="IPR029787">
    <property type="entry name" value="Nucleotide_cyclase"/>
</dbReference>
<dbReference type="AlphaFoldDB" id="A0ABD5L8G2"/>
<dbReference type="Pfam" id="PF00990">
    <property type="entry name" value="GGDEF"/>
    <property type="match status" value="1"/>
</dbReference>
<dbReference type="PROSITE" id="PS50887">
    <property type="entry name" value="GGDEF"/>
    <property type="match status" value="1"/>
</dbReference>
<organism evidence="2 3">
    <name type="scientific">Providencia stuartii</name>
    <dbReference type="NCBI Taxonomy" id="588"/>
    <lineage>
        <taxon>Bacteria</taxon>
        <taxon>Pseudomonadati</taxon>
        <taxon>Pseudomonadota</taxon>
        <taxon>Gammaproteobacteria</taxon>
        <taxon>Enterobacterales</taxon>
        <taxon>Morganellaceae</taxon>
        <taxon>Providencia</taxon>
    </lineage>
</organism>
<dbReference type="SUPFAM" id="SSF55073">
    <property type="entry name" value="Nucleotide cyclase"/>
    <property type="match status" value="1"/>
</dbReference>
<dbReference type="InterPro" id="IPR000160">
    <property type="entry name" value="GGDEF_dom"/>
</dbReference>
<dbReference type="RefSeq" id="WP_249999917.1">
    <property type="nucleotide sequence ID" value="NZ_CP095443.1"/>
</dbReference>
<dbReference type="PANTHER" id="PTHR46663:SF2">
    <property type="entry name" value="GGDEF DOMAIN-CONTAINING PROTEIN"/>
    <property type="match status" value="1"/>
</dbReference>
<name>A0ABD5L8G2_PROST</name>
<dbReference type="InterPro" id="IPR043128">
    <property type="entry name" value="Rev_trsase/Diguanyl_cyclase"/>
</dbReference>
<dbReference type="InterPro" id="IPR052163">
    <property type="entry name" value="DGC-Regulatory_Protein"/>
</dbReference>
<evidence type="ECO:0000259" key="1">
    <source>
        <dbReference type="PROSITE" id="PS50887"/>
    </source>
</evidence>
<accession>A0ABD5L8G2</accession>
<gene>
    <name evidence="2" type="ORF">KDV35_13150</name>
</gene>
<reference evidence="2 3" key="1">
    <citation type="submission" date="2021-04" db="EMBL/GenBank/DDBJ databases">
        <title>Determining the burden of carbapenem-resistant Enterobacterales from a tertiary public heath setting in Bangladesh: a clinical, epidemiological, and molecular study.</title>
        <authorList>
            <person name="Farzana R."/>
            <person name="Walsh T.R."/>
        </authorList>
    </citation>
    <scope>NUCLEOTIDE SEQUENCE [LARGE SCALE GENOMIC DNA]</scope>
    <source>
        <strain evidence="3">dmpro_s316</strain>
    </source>
</reference>
<sequence>MFDIKKNLLVKNKAIPLNSITNQAVMMLLINKHGEIVYASELFLTHNHYTHDEIMGYKIKIKTDHLILEKNNSYDIFRYNDFEKELFFINKNNKKLVFITKLIKTNIKGDSQFRYCITFVEVTRLIANNNKLLFQVNHDSLTKVLNRYGFYKKANEKIKSIKNNIESFYLAIIDIDGFKRVNDTLGHQYGDYLLKKMATNIKKLLPSDAILARLGGDEFALMINSHQNADYIFLNLVNRMNCYSYRYLAIKISNISISIGVAQYPLHGSHLKVLLKNADIALYQAKKLGGNQTKKYL</sequence>
<evidence type="ECO:0000313" key="3">
    <source>
        <dbReference type="Proteomes" id="UP001495779"/>
    </source>
</evidence>
<dbReference type="NCBIfam" id="TIGR00254">
    <property type="entry name" value="GGDEF"/>
    <property type="match status" value="1"/>
</dbReference>
<dbReference type="PANTHER" id="PTHR46663">
    <property type="entry name" value="DIGUANYLATE CYCLASE DGCT-RELATED"/>
    <property type="match status" value="1"/>
</dbReference>
<evidence type="ECO:0000313" key="2">
    <source>
        <dbReference type="EMBL" id="MER5077798.1"/>
    </source>
</evidence>
<comment type="caution">
    <text evidence="2">The sequence shown here is derived from an EMBL/GenBank/DDBJ whole genome shotgun (WGS) entry which is preliminary data.</text>
</comment>
<dbReference type="EMBL" id="JAGSRH010000018">
    <property type="protein sequence ID" value="MER5077798.1"/>
    <property type="molecule type" value="Genomic_DNA"/>
</dbReference>
<dbReference type="Gene3D" id="3.30.70.270">
    <property type="match status" value="1"/>
</dbReference>
<protein>
    <submittedName>
        <fullName evidence="2">GGDEF domain-containing protein</fullName>
    </submittedName>
</protein>
<feature type="domain" description="GGDEF" evidence="1">
    <location>
        <begin position="166"/>
        <end position="297"/>
    </location>
</feature>